<protein>
    <submittedName>
        <fullName evidence="2">Uncharacterized protein</fullName>
    </submittedName>
</protein>
<proteinExistence type="predicted"/>
<dbReference type="Proteomes" id="UP000289738">
    <property type="component" value="Chromosome B09"/>
</dbReference>
<name>A0A444XT43_ARAHY</name>
<keyword evidence="1" id="KW-1133">Transmembrane helix</keyword>
<keyword evidence="3" id="KW-1185">Reference proteome</keyword>
<keyword evidence="1" id="KW-0812">Transmembrane</keyword>
<dbReference type="AlphaFoldDB" id="A0A444XT43"/>
<accession>A0A444XT43</accession>
<evidence type="ECO:0000313" key="3">
    <source>
        <dbReference type="Proteomes" id="UP000289738"/>
    </source>
</evidence>
<sequence length="192" mass="21541">MRSIMMDDEHSGFYLGGVHQSSVLSLDVVFAIACVVVNKRDYAISFPYLTYCNSFVLGTRMGYYFLLVPRLLGPIVDKWAAQKWSVTKLGLISPTRKQTINSSTTTLHRRLGANSRFVGFYARSLGNMSLTYVVCIGVSKIEVGFALLKVEIDPSIDLIVFILGEYQKEEKNKGKSLMSPFKCIELEIYGAR</sequence>
<evidence type="ECO:0000313" key="2">
    <source>
        <dbReference type="EMBL" id="RYQ92636.1"/>
    </source>
</evidence>
<feature type="transmembrane region" description="Helical" evidence="1">
    <location>
        <begin position="12"/>
        <end position="36"/>
    </location>
</feature>
<keyword evidence="1" id="KW-0472">Membrane</keyword>
<dbReference type="EMBL" id="SDMP01000019">
    <property type="protein sequence ID" value="RYQ92636.1"/>
    <property type="molecule type" value="Genomic_DNA"/>
</dbReference>
<gene>
    <name evidence="2" type="ORF">Ahy_B09g098852</name>
</gene>
<reference evidence="2 3" key="1">
    <citation type="submission" date="2019-01" db="EMBL/GenBank/DDBJ databases">
        <title>Sequencing of cultivated peanut Arachis hypogaea provides insights into genome evolution and oil improvement.</title>
        <authorList>
            <person name="Chen X."/>
        </authorList>
    </citation>
    <scope>NUCLEOTIDE SEQUENCE [LARGE SCALE GENOMIC DNA]</scope>
    <source>
        <strain evidence="3">cv. Fuhuasheng</strain>
        <tissue evidence="2">Leaves</tissue>
    </source>
</reference>
<comment type="caution">
    <text evidence="2">The sequence shown here is derived from an EMBL/GenBank/DDBJ whole genome shotgun (WGS) entry which is preliminary data.</text>
</comment>
<feature type="transmembrane region" description="Helical" evidence="1">
    <location>
        <begin position="48"/>
        <end position="66"/>
    </location>
</feature>
<organism evidence="2 3">
    <name type="scientific">Arachis hypogaea</name>
    <name type="common">Peanut</name>
    <dbReference type="NCBI Taxonomy" id="3818"/>
    <lineage>
        <taxon>Eukaryota</taxon>
        <taxon>Viridiplantae</taxon>
        <taxon>Streptophyta</taxon>
        <taxon>Embryophyta</taxon>
        <taxon>Tracheophyta</taxon>
        <taxon>Spermatophyta</taxon>
        <taxon>Magnoliopsida</taxon>
        <taxon>eudicotyledons</taxon>
        <taxon>Gunneridae</taxon>
        <taxon>Pentapetalae</taxon>
        <taxon>rosids</taxon>
        <taxon>fabids</taxon>
        <taxon>Fabales</taxon>
        <taxon>Fabaceae</taxon>
        <taxon>Papilionoideae</taxon>
        <taxon>50 kb inversion clade</taxon>
        <taxon>dalbergioids sensu lato</taxon>
        <taxon>Dalbergieae</taxon>
        <taxon>Pterocarpus clade</taxon>
        <taxon>Arachis</taxon>
    </lineage>
</organism>
<evidence type="ECO:0000256" key="1">
    <source>
        <dbReference type="SAM" id="Phobius"/>
    </source>
</evidence>